<evidence type="ECO:0000256" key="2">
    <source>
        <dbReference type="ARBA" id="ARBA00022491"/>
    </source>
</evidence>
<organism evidence="7 8">
    <name type="scientific">Janibacter limosus</name>
    <dbReference type="NCBI Taxonomy" id="53458"/>
    <lineage>
        <taxon>Bacteria</taxon>
        <taxon>Bacillati</taxon>
        <taxon>Actinomycetota</taxon>
        <taxon>Actinomycetes</taxon>
        <taxon>Micrococcales</taxon>
        <taxon>Intrasporangiaceae</taxon>
        <taxon>Janibacter</taxon>
    </lineage>
</organism>
<sequence length="253" mass="26756">MYAPERQQRILETARAQGRVEVVTMSEDLGVTTETVRRDLTVLERRGAVRRVHGGALPVERLEVEPPLATRTTQNSQAKRRIAARALDEVPAEGTILLDGGSTTRALAELIPDREGLTVVTNSIDAAAILQGHTHTDVYVLGGRVRGRTGACVGDWLTSALAGVCVDVALIGANGFSPTRGMTTPDQAEAVAKRAMVGAARRAVVLADATKSGDDHFHRFADTASIDALITDESLDADTVIELGAEGMAVVLA</sequence>
<keyword evidence="2" id="KW-0678">Repressor</keyword>
<evidence type="ECO:0000256" key="5">
    <source>
        <dbReference type="ARBA" id="ARBA00024937"/>
    </source>
</evidence>
<dbReference type="Proteomes" id="UP000290408">
    <property type="component" value="Chromosome"/>
</dbReference>
<dbReference type="SMART" id="SM00420">
    <property type="entry name" value="HTH_DEOR"/>
    <property type="match status" value="1"/>
</dbReference>
<proteinExistence type="predicted"/>
<dbReference type="InterPro" id="IPR050313">
    <property type="entry name" value="Carb_Metab_HTH_regulators"/>
</dbReference>
<dbReference type="SUPFAM" id="SSF100950">
    <property type="entry name" value="NagB/RpiA/CoA transferase-like"/>
    <property type="match status" value="1"/>
</dbReference>
<dbReference type="KEGG" id="jli:EXU32_02070"/>
<evidence type="ECO:0000259" key="6">
    <source>
        <dbReference type="PROSITE" id="PS51000"/>
    </source>
</evidence>
<evidence type="ECO:0000256" key="3">
    <source>
        <dbReference type="ARBA" id="ARBA00023015"/>
    </source>
</evidence>
<evidence type="ECO:0000313" key="7">
    <source>
        <dbReference type="EMBL" id="QBF47836.1"/>
    </source>
</evidence>
<reference evidence="7 8" key="1">
    <citation type="submission" date="2019-02" db="EMBL/GenBank/DDBJ databases">
        <title>Genomic data mining of an Antarctic deep-sea actinobacterium, Janibacterlimosus P3-3-X1.</title>
        <authorList>
            <person name="Liao L."/>
            <person name="Chen B."/>
        </authorList>
    </citation>
    <scope>NUCLEOTIDE SEQUENCE [LARGE SCALE GENOMIC DNA]</scope>
    <source>
        <strain evidence="7 8">P3-3-X1</strain>
    </source>
</reference>
<dbReference type="PANTHER" id="PTHR30363:SF4">
    <property type="entry name" value="GLYCEROL-3-PHOSPHATE REGULON REPRESSOR"/>
    <property type="match status" value="1"/>
</dbReference>
<gene>
    <name evidence="7" type="ORF">EXU32_02070</name>
</gene>
<dbReference type="InterPro" id="IPR001034">
    <property type="entry name" value="DeoR_HTH"/>
</dbReference>
<dbReference type="InterPro" id="IPR036390">
    <property type="entry name" value="WH_DNA-bd_sf"/>
</dbReference>
<evidence type="ECO:0000256" key="4">
    <source>
        <dbReference type="ARBA" id="ARBA00023163"/>
    </source>
</evidence>
<dbReference type="SMART" id="SM01134">
    <property type="entry name" value="DeoRC"/>
    <property type="match status" value="1"/>
</dbReference>
<dbReference type="PANTHER" id="PTHR30363">
    <property type="entry name" value="HTH-TYPE TRANSCRIPTIONAL REGULATOR SRLR-RELATED"/>
    <property type="match status" value="1"/>
</dbReference>
<evidence type="ECO:0000256" key="1">
    <source>
        <dbReference type="ARBA" id="ARBA00021390"/>
    </source>
</evidence>
<dbReference type="Gene3D" id="3.40.50.1360">
    <property type="match status" value="1"/>
</dbReference>
<dbReference type="STRING" id="1216970.GCA_001570985_01778"/>
<dbReference type="AlphaFoldDB" id="A0A4P6MXG6"/>
<dbReference type="Pfam" id="PF00455">
    <property type="entry name" value="DeoRC"/>
    <property type="match status" value="1"/>
</dbReference>
<keyword evidence="4" id="KW-0804">Transcription</keyword>
<dbReference type="PRINTS" id="PR00037">
    <property type="entry name" value="HTHLACR"/>
</dbReference>
<feature type="domain" description="HTH deoR-type" evidence="6">
    <location>
        <begin position="3"/>
        <end position="58"/>
    </location>
</feature>
<keyword evidence="8" id="KW-1185">Reference proteome</keyword>
<dbReference type="EMBL" id="CP036164">
    <property type="protein sequence ID" value="QBF47836.1"/>
    <property type="molecule type" value="Genomic_DNA"/>
</dbReference>
<keyword evidence="3" id="KW-0805">Transcription regulation</keyword>
<accession>A0A4P6MXG6</accession>
<name>A0A4P6MXG6_9MICO</name>
<evidence type="ECO:0000313" key="8">
    <source>
        <dbReference type="Proteomes" id="UP000290408"/>
    </source>
</evidence>
<dbReference type="OrthoDB" id="7688673at2"/>
<comment type="function">
    <text evidence="5">Repressor of the lactose catabolism operon. Galactose-6-phosphate is the inducer.</text>
</comment>
<protein>
    <recommendedName>
        <fullName evidence="1">Lactose phosphotransferase system repressor</fullName>
    </recommendedName>
</protein>
<dbReference type="SUPFAM" id="SSF46785">
    <property type="entry name" value="Winged helix' DNA-binding domain"/>
    <property type="match status" value="1"/>
</dbReference>
<dbReference type="InterPro" id="IPR014036">
    <property type="entry name" value="DeoR-like_C"/>
</dbReference>
<dbReference type="Pfam" id="PF08220">
    <property type="entry name" value="HTH_DeoR"/>
    <property type="match status" value="1"/>
</dbReference>
<dbReference type="GO" id="GO:0003700">
    <property type="term" value="F:DNA-binding transcription factor activity"/>
    <property type="evidence" value="ECO:0007669"/>
    <property type="project" value="InterPro"/>
</dbReference>
<dbReference type="PROSITE" id="PS51000">
    <property type="entry name" value="HTH_DEOR_2"/>
    <property type="match status" value="1"/>
</dbReference>
<dbReference type="InterPro" id="IPR037171">
    <property type="entry name" value="NagB/RpiA_transferase-like"/>
</dbReference>